<comment type="caution">
    <text evidence="2">The sequence shown here is derived from an EMBL/GenBank/DDBJ whole genome shotgun (WGS) entry which is preliminary data.</text>
</comment>
<organism evidence="2 3">
    <name type="scientific">Steinernema hermaphroditum</name>
    <dbReference type="NCBI Taxonomy" id="289476"/>
    <lineage>
        <taxon>Eukaryota</taxon>
        <taxon>Metazoa</taxon>
        <taxon>Ecdysozoa</taxon>
        <taxon>Nematoda</taxon>
        <taxon>Chromadorea</taxon>
        <taxon>Rhabditida</taxon>
        <taxon>Tylenchina</taxon>
        <taxon>Panagrolaimomorpha</taxon>
        <taxon>Strongyloidoidea</taxon>
        <taxon>Steinernematidae</taxon>
        <taxon>Steinernema</taxon>
    </lineage>
</organism>
<dbReference type="EMBL" id="JAUCMV010000004">
    <property type="protein sequence ID" value="KAK0405175.1"/>
    <property type="molecule type" value="Genomic_DNA"/>
</dbReference>
<name>A0AA39HG03_9BILA</name>
<evidence type="ECO:0000313" key="3">
    <source>
        <dbReference type="Proteomes" id="UP001175271"/>
    </source>
</evidence>
<proteinExistence type="predicted"/>
<feature type="region of interest" description="Disordered" evidence="1">
    <location>
        <begin position="84"/>
        <end position="108"/>
    </location>
</feature>
<keyword evidence="3" id="KW-1185">Reference proteome</keyword>
<evidence type="ECO:0000256" key="1">
    <source>
        <dbReference type="SAM" id="MobiDB-lite"/>
    </source>
</evidence>
<accession>A0AA39HG03</accession>
<gene>
    <name evidence="2" type="ORF">QR680_017839</name>
</gene>
<reference evidence="2" key="1">
    <citation type="submission" date="2023-06" db="EMBL/GenBank/DDBJ databases">
        <title>Genomic analysis of the entomopathogenic nematode Steinernema hermaphroditum.</title>
        <authorList>
            <person name="Schwarz E.M."/>
            <person name="Heppert J.K."/>
            <person name="Baniya A."/>
            <person name="Schwartz H.T."/>
            <person name="Tan C.-H."/>
            <person name="Antoshechkin I."/>
            <person name="Sternberg P.W."/>
            <person name="Goodrich-Blair H."/>
            <person name="Dillman A.R."/>
        </authorList>
    </citation>
    <scope>NUCLEOTIDE SEQUENCE</scope>
    <source>
        <strain evidence="2">PS9179</strain>
        <tissue evidence="2">Whole animal</tissue>
    </source>
</reference>
<sequence>MFVSGVPAHAAGGDCLENPLLKDGVLAMDQSTWKKIEEGAGDSRTYVTYTKDELMELNPQRNNPFWRPADVTFSHGFGDFGDVDPISMDDSPRSRRSRRSRRSNLRPVNVVDLLSQPVEAPPKPPISESSIPLLPTALYENVLKFGTQGDGYDVFRSPLPADLFCVRSELNRPESKAKSPTAASSDL</sequence>
<protein>
    <submittedName>
        <fullName evidence="2">Uncharacterized protein</fullName>
    </submittedName>
</protein>
<dbReference type="AlphaFoldDB" id="A0AA39HG03"/>
<dbReference type="Proteomes" id="UP001175271">
    <property type="component" value="Unassembled WGS sequence"/>
</dbReference>
<evidence type="ECO:0000313" key="2">
    <source>
        <dbReference type="EMBL" id="KAK0405175.1"/>
    </source>
</evidence>
<feature type="compositionally biased region" description="Basic residues" evidence="1">
    <location>
        <begin position="94"/>
        <end position="104"/>
    </location>
</feature>